<evidence type="ECO:0000256" key="3">
    <source>
        <dbReference type="ARBA" id="ARBA00022597"/>
    </source>
</evidence>
<keyword evidence="13" id="KW-1185">Reference proteome</keyword>
<keyword evidence="2" id="KW-0813">Transport</keyword>
<dbReference type="InterPro" id="IPR011055">
    <property type="entry name" value="Dup_hybrid_motif"/>
</dbReference>
<dbReference type="GO" id="GO:0005737">
    <property type="term" value="C:cytoplasm"/>
    <property type="evidence" value="ECO:0007669"/>
    <property type="project" value="UniProtKB-SubCell"/>
</dbReference>
<evidence type="ECO:0000313" key="13">
    <source>
        <dbReference type="Proteomes" id="UP000682739"/>
    </source>
</evidence>
<evidence type="ECO:0000256" key="6">
    <source>
        <dbReference type="ARBA" id="ARBA00022777"/>
    </source>
</evidence>
<protein>
    <recommendedName>
        <fullName evidence="7">PTS system glucose-specific EIIA component</fullName>
    </recommendedName>
    <alternativeName>
        <fullName evidence="10">EIIA-Glc</fullName>
    </alternativeName>
    <alternativeName>
        <fullName evidence="9">EIII-Glc</fullName>
    </alternativeName>
    <alternativeName>
        <fullName evidence="8">Glucose-specific phosphotransferase enzyme IIA component</fullName>
    </alternativeName>
</protein>
<evidence type="ECO:0000256" key="4">
    <source>
        <dbReference type="ARBA" id="ARBA00022679"/>
    </source>
</evidence>
<dbReference type="GO" id="GO:0016301">
    <property type="term" value="F:kinase activity"/>
    <property type="evidence" value="ECO:0007669"/>
    <property type="project" value="UniProtKB-KW"/>
</dbReference>
<dbReference type="Gene3D" id="2.70.70.10">
    <property type="entry name" value="Glucose Permease (Domain IIA)"/>
    <property type="match status" value="1"/>
</dbReference>
<comment type="subcellular location">
    <subcellularLocation>
        <location evidence="1">Cytoplasm</location>
    </subcellularLocation>
</comment>
<keyword evidence="6" id="KW-0418">Kinase</keyword>
<evidence type="ECO:0000256" key="5">
    <source>
        <dbReference type="ARBA" id="ARBA00022683"/>
    </source>
</evidence>
<feature type="domain" description="PTS EIIA type-1" evidence="11">
    <location>
        <begin position="35"/>
        <end position="138"/>
    </location>
</feature>
<dbReference type="KEGG" id="psym:J1N51_02290"/>
<dbReference type="Proteomes" id="UP000682739">
    <property type="component" value="Chromosome"/>
</dbReference>
<sequence>MAFVRFNTISRETTPDKVAGIKVMAPISGEVTLLSPALSGGQLEGVSIKPSSHFVIAPFSGRVLDITPSHGQIIIQANNKVQFAIQLPEQYNQHLGEGLKIKVARGDSIDAGQDLMELDLYKIQHHLKPIALQFLLLDSRPFSRVLVPHKNVEAGKDIIFSLIPRPKKQDTQ</sequence>
<keyword evidence="5" id="KW-0598">Phosphotransferase system</keyword>
<dbReference type="InterPro" id="IPR001127">
    <property type="entry name" value="PTS_EIIA_1_perm"/>
</dbReference>
<dbReference type="RefSeq" id="WP_208832390.1">
    <property type="nucleotide sequence ID" value="NZ_CP072110.1"/>
</dbReference>
<dbReference type="PANTHER" id="PTHR45008:SF1">
    <property type="entry name" value="PTS SYSTEM GLUCOSE-SPECIFIC EIIA COMPONENT"/>
    <property type="match status" value="1"/>
</dbReference>
<dbReference type="Pfam" id="PF00358">
    <property type="entry name" value="PTS_EIIA_1"/>
    <property type="match status" value="1"/>
</dbReference>
<evidence type="ECO:0000313" key="12">
    <source>
        <dbReference type="EMBL" id="QTH64335.1"/>
    </source>
</evidence>
<evidence type="ECO:0000256" key="10">
    <source>
        <dbReference type="ARBA" id="ARBA00042873"/>
    </source>
</evidence>
<dbReference type="InterPro" id="IPR050890">
    <property type="entry name" value="PTS_EIIA_component"/>
</dbReference>
<accession>A0A975HIK1</accession>
<name>A0A975HIK1_9GAMM</name>
<evidence type="ECO:0000256" key="7">
    <source>
        <dbReference type="ARBA" id="ARBA00039163"/>
    </source>
</evidence>
<dbReference type="SUPFAM" id="SSF51261">
    <property type="entry name" value="Duplicated hybrid motif"/>
    <property type="match status" value="1"/>
</dbReference>
<gene>
    <name evidence="12" type="ORF">J1N51_02290</name>
</gene>
<evidence type="ECO:0000256" key="8">
    <source>
        <dbReference type="ARBA" id="ARBA00042296"/>
    </source>
</evidence>
<proteinExistence type="predicted"/>
<dbReference type="PROSITE" id="PS51093">
    <property type="entry name" value="PTS_EIIA_TYPE_1"/>
    <property type="match status" value="1"/>
</dbReference>
<keyword evidence="3 12" id="KW-0762">Sugar transport</keyword>
<reference evidence="12" key="1">
    <citation type="submission" date="2021-03" db="EMBL/GenBank/DDBJ databases">
        <title>Description of Psychrosphaera ytuae sp. nov. isolated from deep sea sediment of South China Sea.</title>
        <authorList>
            <person name="Zhang J."/>
            <person name="Xu X.-D."/>
        </authorList>
    </citation>
    <scope>NUCLEOTIDE SEQUENCE</scope>
    <source>
        <strain evidence="12">MTZ26</strain>
    </source>
</reference>
<evidence type="ECO:0000256" key="1">
    <source>
        <dbReference type="ARBA" id="ARBA00004496"/>
    </source>
</evidence>
<evidence type="ECO:0000256" key="2">
    <source>
        <dbReference type="ARBA" id="ARBA00022448"/>
    </source>
</evidence>
<dbReference type="GO" id="GO:0009401">
    <property type="term" value="P:phosphoenolpyruvate-dependent sugar phosphotransferase system"/>
    <property type="evidence" value="ECO:0007669"/>
    <property type="project" value="UniProtKB-KW"/>
</dbReference>
<organism evidence="12 13">
    <name type="scientific">Psychrosphaera ytuae</name>
    <dbReference type="NCBI Taxonomy" id="2820710"/>
    <lineage>
        <taxon>Bacteria</taxon>
        <taxon>Pseudomonadati</taxon>
        <taxon>Pseudomonadota</taxon>
        <taxon>Gammaproteobacteria</taxon>
        <taxon>Alteromonadales</taxon>
        <taxon>Pseudoalteromonadaceae</taxon>
        <taxon>Psychrosphaera</taxon>
    </lineage>
</organism>
<dbReference type="PANTHER" id="PTHR45008">
    <property type="entry name" value="PTS SYSTEM GLUCOSE-SPECIFIC EIIA COMPONENT"/>
    <property type="match status" value="1"/>
</dbReference>
<dbReference type="AlphaFoldDB" id="A0A975HIK1"/>
<dbReference type="EMBL" id="CP072110">
    <property type="protein sequence ID" value="QTH64335.1"/>
    <property type="molecule type" value="Genomic_DNA"/>
</dbReference>
<evidence type="ECO:0000259" key="11">
    <source>
        <dbReference type="PROSITE" id="PS51093"/>
    </source>
</evidence>
<keyword evidence="4" id="KW-0808">Transferase</keyword>
<evidence type="ECO:0000256" key="9">
    <source>
        <dbReference type="ARBA" id="ARBA00042526"/>
    </source>
</evidence>